<sequence length="169" mass="18866">MPSLIPRFQAGTAVYEYEKTAILILVRLQPEMQGPRQLWCFASSTNERNSAQSSLIRVESLPATSNLEWGQSRRGKDDEKGGSHWLTVSESGGLYCKSFHLQQPQPGILDIRVMLSSANINIPPIGFIPRGRRTNHQCAHYSIMAGEPYCPVHYPLLAGFAPLPLFSRL</sequence>
<protein>
    <submittedName>
        <fullName evidence="1">Uncharacterized protein</fullName>
    </submittedName>
</protein>
<reference evidence="1" key="1">
    <citation type="submission" date="2025-02" db="EMBL/GenBank/DDBJ databases">
        <authorList>
            <consortium name="NCBI Genome Project"/>
        </authorList>
    </citation>
    <scope>NUCLEOTIDE SEQUENCE</scope>
</reference>
<dbReference type="GeneID" id="84593217"/>
<accession>A0AAJ8E0N6</accession>
<evidence type="ECO:0000313" key="1">
    <source>
        <dbReference type="RefSeq" id="XP_059602569.1"/>
    </source>
</evidence>
<proteinExistence type="predicted"/>
<dbReference type="VEuPathDB" id="FungiDB:An15g05380"/>
<reference evidence="1" key="2">
    <citation type="submission" date="2025-08" db="UniProtKB">
        <authorList>
            <consortium name="RefSeq"/>
        </authorList>
    </citation>
    <scope>IDENTIFICATION</scope>
</reference>
<dbReference type="KEGG" id="ang:An15g05380"/>
<organism evidence="1">
    <name type="scientific">Aspergillus niger</name>
    <dbReference type="NCBI Taxonomy" id="5061"/>
    <lineage>
        <taxon>Eukaryota</taxon>
        <taxon>Fungi</taxon>
        <taxon>Dikarya</taxon>
        <taxon>Ascomycota</taxon>
        <taxon>Pezizomycotina</taxon>
        <taxon>Eurotiomycetes</taxon>
        <taxon>Eurotiomycetidae</taxon>
        <taxon>Eurotiales</taxon>
        <taxon>Aspergillaceae</taxon>
        <taxon>Aspergillus</taxon>
        <taxon>Aspergillus subgen. Circumdati</taxon>
    </lineage>
</organism>
<dbReference type="RefSeq" id="XP_059602569.1">
    <property type="nucleotide sequence ID" value="XM_059744705.1"/>
</dbReference>
<gene>
    <name evidence="1" type="ORF">An15g05380</name>
</gene>
<name>A0AAJ8E0N6_ASPNG</name>
<dbReference type="AlphaFoldDB" id="A0AAJ8E0N6"/>